<accession>A0ABD5W7Q7</accession>
<evidence type="ECO:0000313" key="2">
    <source>
        <dbReference type="Proteomes" id="UP001596445"/>
    </source>
</evidence>
<dbReference type="EMBL" id="JBHSZI010000001">
    <property type="protein sequence ID" value="MFC7059258.1"/>
    <property type="molecule type" value="Genomic_DNA"/>
</dbReference>
<proteinExistence type="predicted"/>
<evidence type="ECO:0008006" key="3">
    <source>
        <dbReference type="Google" id="ProtNLM"/>
    </source>
</evidence>
<dbReference type="GeneID" id="76631388"/>
<evidence type="ECO:0000313" key="1">
    <source>
        <dbReference type="EMBL" id="MFC7059258.1"/>
    </source>
</evidence>
<keyword evidence="2" id="KW-1185">Reference proteome</keyword>
<name>A0ABD5W7Q7_9EURY</name>
<reference evidence="1 2" key="1">
    <citation type="journal article" date="2019" name="Int. J. Syst. Evol. Microbiol.">
        <title>The Global Catalogue of Microorganisms (GCM) 10K type strain sequencing project: providing services to taxonomists for standard genome sequencing and annotation.</title>
        <authorList>
            <consortium name="The Broad Institute Genomics Platform"/>
            <consortium name="The Broad Institute Genome Sequencing Center for Infectious Disease"/>
            <person name="Wu L."/>
            <person name="Ma J."/>
        </authorList>
    </citation>
    <scope>NUCLEOTIDE SEQUENCE [LARGE SCALE GENOMIC DNA]</scope>
    <source>
        <strain evidence="1 2">JCM 30072</strain>
    </source>
</reference>
<protein>
    <recommendedName>
        <fullName evidence="3">STAS/SEC14 domain-containing protein</fullName>
    </recommendedName>
</protein>
<sequence length="129" mass="14179">MTSVHSIDSVEYEAQDGVGVWTITDFAAYVQSDDLEAGEQHYREEASAESMRATVVVINNAEALGSEMSDTLDHINEEWSQLADDVGIERLAYVADGMMANAVKVNIDADIEIDSFNSVDDAVEWCQQV</sequence>
<gene>
    <name evidence="1" type="ORF">ACFQQG_15110</name>
</gene>
<dbReference type="AlphaFoldDB" id="A0ABD5W7Q7"/>
<dbReference type="RefSeq" id="WP_267162015.1">
    <property type="nucleotide sequence ID" value="NZ_CP112972.1"/>
</dbReference>
<dbReference type="Proteomes" id="UP001596445">
    <property type="component" value="Unassembled WGS sequence"/>
</dbReference>
<comment type="caution">
    <text evidence="1">The sequence shown here is derived from an EMBL/GenBank/DDBJ whole genome shotgun (WGS) entry which is preliminary data.</text>
</comment>
<organism evidence="1 2">
    <name type="scientific">Halovenus salina</name>
    <dbReference type="NCBI Taxonomy" id="1510225"/>
    <lineage>
        <taxon>Archaea</taxon>
        <taxon>Methanobacteriati</taxon>
        <taxon>Methanobacteriota</taxon>
        <taxon>Stenosarchaea group</taxon>
        <taxon>Halobacteria</taxon>
        <taxon>Halobacteriales</taxon>
        <taxon>Haloarculaceae</taxon>
        <taxon>Halovenus</taxon>
    </lineage>
</organism>